<gene>
    <name evidence="1" type="ORF">rCG_24096</name>
</gene>
<accession>A6KAX3</accession>
<name>A6KAX3_RAT</name>
<dbReference type="Proteomes" id="UP000234681">
    <property type="component" value="Chromosome 17"/>
</dbReference>
<evidence type="ECO:0000313" key="2">
    <source>
        <dbReference type="Proteomes" id="UP000234681"/>
    </source>
</evidence>
<dbReference type="AlphaFoldDB" id="A6KAX3"/>
<protein>
    <submittedName>
        <fullName evidence="1">RCG24096</fullName>
    </submittedName>
</protein>
<sequence length="41" mass="4484">MGKDCMQIFKCSFTCARIDIRPPERQALNRSLGGGRGAVSL</sequence>
<proteinExistence type="predicted"/>
<reference evidence="2" key="1">
    <citation type="submission" date="2005-09" db="EMBL/GenBank/DDBJ databases">
        <authorList>
            <person name="Mural R.J."/>
            <person name="Li P.W."/>
            <person name="Adams M.D."/>
            <person name="Amanatides P.G."/>
            <person name="Baden-Tillson H."/>
            <person name="Barnstead M."/>
            <person name="Chin S.H."/>
            <person name="Dew I."/>
            <person name="Evans C.A."/>
            <person name="Ferriera S."/>
            <person name="Flanigan M."/>
            <person name="Fosler C."/>
            <person name="Glodek A."/>
            <person name="Gu Z."/>
            <person name="Holt R.A."/>
            <person name="Jennings D."/>
            <person name="Kraft C.L."/>
            <person name="Lu F."/>
            <person name="Nguyen T."/>
            <person name="Nusskern D.R."/>
            <person name="Pfannkoch C.M."/>
            <person name="Sitter C."/>
            <person name="Sutton G.G."/>
            <person name="Venter J.C."/>
            <person name="Wang Z."/>
            <person name="Woodage T."/>
            <person name="Zheng X.H."/>
            <person name="Zhong F."/>
        </authorList>
    </citation>
    <scope>NUCLEOTIDE SEQUENCE [LARGE SCALE GENOMIC DNA]</scope>
    <source>
        <strain>BN</strain>
        <strain evidence="2">Sprague-Dawley</strain>
    </source>
</reference>
<dbReference type="EMBL" id="CH474032">
    <property type="protein sequence ID" value="EDL94031.1"/>
    <property type="molecule type" value="Genomic_DNA"/>
</dbReference>
<organism evidence="1 2">
    <name type="scientific">Rattus norvegicus</name>
    <name type="common">Rat</name>
    <dbReference type="NCBI Taxonomy" id="10116"/>
    <lineage>
        <taxon>Eukaryota</taxon>
        <taxon>Metazoa</taxon>
        <taxon>Chordata</taxon>
        <taxon>Craniata</taxon>
        <taxon>Vertebrata</taxon>
        <taxon>Euteleostomi</taxon>
        <taxon>Mammalia</taxon>
        <taxon>Eutheria</taxon>
        <taxon>Euarchontoglires</taxon>
        <taxon>Glires</taxon>
        <taxon>Rodentia</taxon>
        <taxon>Myomorpha</taxon>
        <taxon>Muroidea</taxon>
        <taxon>Muridae</taxon>
        <taxon>Murinae</taxon>
        <taxon>Rattus</taxon>
    </lineage>
</organism>
<evidence type="ECO:0000313" key="1">
    <source>
        <dbReference type="EMBL" id="EDL94031.1"/>
    </source>
</evidence>